<evidence type="ECO:0000256" key="7">
    <source>
        <dbReference type="ARBA" id="ARBA00023134"/>
    </source>
</evidence>
<feature type="binding site" evidence="9">
    <location>
        <position position="140"/>
    </location>
    <ligand>
        <name>GTP</name>
        <dbReference type="ChEBI" id="CHEBI:37565"/>
    </ligand>
</feature>
<evidence type="ECO:0000259" key="10">
    <source>
        <dbReference type="Pfam" id="PF00925"/>
    </source>
</evidence>
<gene>
    <name evidence="9 11" type="primary">ribA</name>
    <name evidence="11" type="ORF">ACFFIT_02130</name>
</gene>
<evidence type="ECO:0000256" key="6">
    <source>
        <dbReference type="ARBA" id="ARBA00022833"/>
    </source>
</evidence>
<dbReference type="NCBIfam" id="TIGR00505">
    <property type="entry name" value="ribA"/>
    <property type="match status" value="1"/>
</dbReference>
<dbReference type="PANTHER" id="PTHR21327">
    <property type="entry name" value="GTP CYCLOHYDROLASE II-RELATED"/>
    <property type="match status" value="1"/>
</dbReference>
<dbReference type="HAMAP" id="MF_00179">
    <property type="entry name" value="RibA"/>
    <property type="match status" value="1"/>
</dbReference>
<feature type="active site" description="Nucleophile" evidence="9">
    <location>
        <position position="154"/>
    </location>
</feature>
<comment type="subunit">
    <text evidence="9">Homodimer.</text>
</comment>
<dbReference type="EC" id="3.5.4.25" evidence="9"/>
<dbReference type="GO" id="GO:0003935">
    <property type="term" value="F:GTP cyclohydrolase II activity"/>
    <property type="evidence" value="ECO:0007669"/>
    <property type="project" value="UniProtKB-EC"/>
</dbReference>
<keyword evidence="6 9" id="KW-0862">Zinc</keyword>
<dbReference type="InterPro" id="IPR032677">
    <property type="entry name" value="GTP_cyclohydro_II"/>
</dbReference>
<evidence type="ECO:0000256" key="1">
    <source>
        <dbReference type="ARBA" id="ARBA00004853"/>
    </source>
</evidence>
<keyword evidence="2 9" id="KW-0686">Riboflavin biosynthesis</keyword>
<keyword evidence="5 9" id="KW-0378">Hydrolase</keyword>
<feature type="binding site" evidence="9">
    <location>
        <begin position="118"/>
        <end position="120"/>
    </location>
    <ligand>
        <name>GTP</name>
        <dbReference type="ChEBI" id="CHEBI:37565"/>
    </ligand>
</feature>
<dbReference type="NCBIfam" id="NF001591">
    <property type="entry name" value="PRK00393.1"/>
    <property type="match status" value="1"/>
</dbReference>
<dbReference type="EMBL" id="JBHLXE010000024">
    <property type="protein sequence ID" value="MFC0178901.1"/>
    <property type="molecule type" value="Genomic_DNA"/>
</dbReference>
<dbReference type="RefSeq" id="WP_385876063.1">
    <property type="nucleotide sequence ID" value="NZ_JBHLXE010000024.1"/>
</dbReference>
<dbReference type="Gene3D" id="3.40.50.10990">
    <property type="entry name" value="GTP cyclohydrolase II"/>
    <property type="match status" value="1"/>
</dbReference>
<comment type="similarity">
    <text evidence="9">Belongs to the GTP cyclohydrolase II family.</text>
</comment>
<dbReference type="Proteomes" id="UP001589758">
    <property type="component" value="Unassembled WGS sequence"/>
</dbReference>
<reference evidence="11 12" key="1">
    <citation type="submission" date="2024-09" db="EMBL/GenBank/DDBJ databases">
        <authorList>
            <person name="Sun Q."/>
            <person name="Mori K."/>
        </authorList>
    </citation>
    <scope>NUCLEOTIDE SEQUENCE [LARGE SCALE GENOMIC DNA]</scope>
    <source>
        <strain evidence="11 12">CCM 8545</strain>
    </source>
</reference>
<keyword evidence="3 9" id="KW-0479">Metal-binding</keyword>
<feature type="domain" description="GTP cyclohydrolase II" evidence="10">
    <location>
        <begin position="43"/>
        <end position="196"/>
    </location>
</feature>
<comment type="function">
    <text evidence="9">Catalyzes the conversion of GTP to 2,5-diamino-6-ribosylamino-4(3H)-pyrimidinone 5'-phosphate (DARP), formate and pyrophosphate.</text>
</comment>
<proteinExistence type="inferred from homology"/>
<evidence type="ECO:0000256" key="3">
    <source>
        <dbReference type="ARBA" id="ARBA00022723"/>
    </source>
</evidence>
<feature type="binding site" evidence="9">
    <location>
        <position position="97"/>
    </location>
    <ligand>
        <name>GTP</name>
        <dbReference type="ChEBI" id="CHEBI:37565"/>
    </ligand>
</feature>
<comment type="pathway">
    <text evidence="1 9">Cofactor biosynthesis; riboflavin biosynthesis; 5-amino-6-(D-ribitylamino)uracil from GTP: step 1/4.</text>
</comment>
<organism evidence="11 12">
    <name type="scientific">Thorsellia kenyensis</name>
    <dbReference type="NCBI Taxonomy" id="1549888"/>
    <lineage>
        <taxon>Bacteria</taxon>
        <taxon>Pseudomonadati</taxon>
        <taxon>Pseudomonadota</taxon>
        <taxon>Gammaproteobacteria</taxon>
        <taxon>Enterobacterales</taxon>
        <taxon>Thorselliaceae</taxon>
        <taxon>Thorsellia</taxon>
    </lineage>
</organism>
<dbReference type="SUPFAM" id="SSF142695">
    <property type="entry name" value="RibA-like"/>
    <property type="match status" value="1"/>
</dbReference>
<feature type="binding site" evidence="9">
    <location>
        <position position="94"/>
    </location>
    <ligand>
        <name>Zn(2+)</name>
        <dbReference type="ChEBI" id="CHEBI:29105"/>
        <note>catalytic</note>
    </ligand>
</feature>
<evidence type="ECO:0000256" key="9">
    <source>
        <dbReference type="HAMAP-Rule" id="MF_00179"/>
    </source>
</evidence>
<feature type="binding site" evidence="9">
    <location>
        <position position="81"/>
    </location>
    <ligand>
        <name>Zn(2+)</name>
        <dbReference type="ChEBI" id="CHEBI:29105"/>
        <note>catalytic</note>
    </ligand>
</feature>
<feature type="binding site" evidence="9">
    <location>
        <begin position="76"/>
        <end position="80"/>
    </location>
    <ligand>
        <name>GTP</name>
        <dbReference type="ChEBI" id="CHEBI:37565"/>
    </ligand>
</feature>
<feature type="active site" description="Proton acceptor" evidence="9">
    <location>
        <position position="152"/>
    </location>
</feature>
<evidence type="ECO:0000256" key="8">
    <source>
        <dbReference type="ARBA" id="ARBA00049295"/>
    </source>
</evidence>
<comment type="cofactor">
    <cofactor evidence="9">
        <name>Zn(2+)</name>
        <dbReference type="ChEBI" id="CHEBI:29105"/>
    </cofactor>
    <text evidence="9">Binds 1 zinc ion per subunit.</text>
</comment>
<dbReference type="CDD" id="cd00641">
    <property type="entry name" value="GTP_cyclohydro2"/>
    <property type="match status" value="1"/>
</dbReference>
<dbReference type="InterPro" id="IPR000926">
    <property type="entry name" value="RibA"/>
</dbReference>
<dbReference type="InterPro" id="IPR036144">
    <property type="entry name" value="RibA-like_sf"/>
</dbReference>
<evidence type="ECO:0000256" key="4">
    <source>
        <dbReference type="ARBA" id="ARBA00022741"/>
    </source>
</evidence>
<evidence type="ECO:0000313" key="12">
    <source>
        <dbReference type="Proteomes" id="UP001589758"/>
    </source>
</evidence>
<sequence length="223" mass="25073">MLSIEQLVQYRQIFDSSLIKREAKIKLPSAINKTAHVGEPETHHFDLYGYKNAIDNQEHVALISGDVEKFDIPLVRIHSECLTGDVFGSLRCDCGPQLNHAKAMIAKEGGIILYMRQEGRGIGLLNKLKAYELQECGADTVEANHQLGFAADLRRYELSAFMLKDLGISKIKLITNNPDKIHALAKFGIEVIERVPLIVGQAEENISYMQTKKEKMSHLLDKE</sequence>
<feature type="binding site" evidence="9">
    <location>
        <position position="175"/>
    </location>
    <ligand>
        <name>GTP</name>
        <dbReference type="ChEBI" id="CHEBI:37565"/>
    </ligand>
</feature>
<comment type="caution">
    <text evidence="11">The sequence shown here is derived from an EMBL/GenBank/DDBJ whole genome shotgun (WGS) entry which is preliminary data.</text>
</comment>
<feature type="binding site" evidence="9">
    <location>
        <position position="92"/>
    </location>
    <ligand>
        <name>Zn(2+)</name>
        <dbReference type="ChEBI" id="CHEBI:29105"/>
        <note>catalytic</note>
    </ligand>
</feature>
<comment type="catalytic activity">
    <reaction evidence="8 9">
        <text>GTP + 4 H2O = 2,5-diamino-6-hydroxy-4-(5-phosphoribosylamino)-pyrimidine + formate + 2 phosphate + 3 H(+)</text>
        <dbReference type="Rhea" id="RHEA:23704"/>
        <dbReference type="ChEBI" id="CHEBI:15377"/>
        <dbReference type="ChEBI" id="CHEBI:15378"/>
        <dbReference type="ChEBI" id="CHEBI:15740"/>
        <dbReference type="ChEBI" id="CHEBI:37565"/>
        <dbReference type="ChEBI" id="CHEBI:43474"/>
        <dbReference type="ChEBI" id="CHEBI:58614"/>
        <dbReference type="EC" id="3.5.4.25"/>
    </reaction>
</comment>
<evidence type="ECO:0000313" key="11">
    <source>
        <dbReference type="EMBL" id="MFC0178901.1"/>
    </source>
</evidence>
<feature type="binding site" evidence="9">
    <location>
        <position position="180"/>
    </location>
    <ligand>
        <name>GTP</name>
        <dbReference type="ChEBI" id="CHEBI:37565"/>
    </ligand>
</feature>
<dbReference type="PANTHER" id="PTHR21327:SF18">
    <property type="entry name" value="3,4-DIHYDROXY-2-BUTANONE 4-PHOSPHATE SYNTHASE"/>
    <property type="match status" value="1"/>
</dbReference>
<evidence type="ECO:0000256" key="2">
    <source>
        <dbReference type="ARBA" id="ARBA00022619"/>
    </source>
</evidence>
<keyword evidence="4 9" id="KW-0547">Nucleotide-binding</keyword>
<evidence type="ECO:0000256" key="5">
    <source>
        <dbReference type="ARBA" id="ARBA00022801"/>
    </source>
</evidence>
<dbReference type="Pfam" id="PF00925">
    <property type="entry name" value="GTP_cyclohydro2"/>
    <property type="match status" value="1"/>
</dbReference>
<keyword evidence="7 9" id="KW-0342">GTP-binding</keyword>
<accession>A0ABV6CBI0</accession>
<protein>
    <recommendedName>
        <fullName evidence="9">GTP cyclohydrolase-2</fullName>
        <ecNumber evidence="9">3.5.4.25</ecNumber>
    </recommendedName>
    <alternativeName>
        <fullName evidence="9">GTP cyclohydrolase II</fullName>
    </alternativeName>
</protein>
<name>A0ABV6CBI0_9GAMM</name>
<keyword evidence="12" id="KW-1185">Reference proteome</keyword>